<evidence type="ECO:0000313" key="2">
    <source>
        <dbReference type="Proteomes" id="UP001295684"/>
    </source>
</evidence>
<accession>A0AAD1XLK9</accession>
<reference evidence="1" key="1">
    <citation type="submission" date="2023-07" db="EMBL/GenBank/DDBJ databases">
        <authorList>
            <consortium name="AG Swart"/>
            <person name="Singh M."/>
            <person name="Singh A."/>
            <person name="Seah K."/>
            <person name="Emmerich C."/>
        </authorList>
    </citation>
    <scope>NUCLEOTIDE SEQUENCE</scope>
    <source>
        <strain evidence="1">DP1</strain>
    </source>
</reference>
<dbReference type="Proteomes" id="UP001295684">
    <property type="component" value="Unassembled WGS sequence"/>
</dbReference>
<dbReference type="AlphaFoldDB" id="A0AAD1XLK9"/>
<organism evidence="1 2">
    <name type="scientific">Euplotes crassus</name>
    <dbReference type="NCBI Taxonomy" id="5936"/>
    <lineage>
        <taxon>Eukaryota</taxon>
        <taxon>Sar</taxon>
        <taxon>Alveolata</taxon>
        <taxon>Ciliophora</taxon>
        <taxon>Intramacronucleata</taxon>
        <taxon>Spirotrichea</taxon>
        <taxon>Hypotrichia</taxon>
        <taxon>Euplotida</taxon>
        <taxon>Euplotidae</taxon>
        <taxon>Moneuplotes</taxon>
    </lineage>
</organism>
<evidence type="ECO:0000313" key="1">
    <source>
        <dbReference type="EMBL" id="CAI2374894.1"/>
    </source>
</evidence>
<name>A0AAD1XLK9_EUPCR</name>
<gene>
    <name evidence="1" type="ORF">ECRASSUSDP1_LOCUS16252</name>
</gene>
<protein>
    <submittedName>
        <fullName evidence="1">Uncharacterized protein</fullName>
    </submittedName>
</protein>
<keyword evidence="2" id="KW-1185">Reference proteome</keyword>
<dbReference type="EMBL" id="CAMPGE010016325">
    <property type="protein sequence ID" value="CAI2374894.1"/>
    <property type="molecule type" value="Genomic_DNA"/>
</dbReference>
<sequence length="135" mass="16266">MEPKRILAARDQKESEMLHQKAWISVYNMSFDRYNFYERSYILDIDYAQPKYFDVMKKMKSLTIPSVNRVYVLNVELDRKNKDVFFEKCFPSCILWFEVSFNCLTDLSKLLLRLSKVSYKIMKQITFTKLNINES</sequence>
<comment type="caution">
    <text evidence="1">The sequence shown here is derived from an EMBL/GenBank/DDBJ whole genome shotgun (WGS) entry which is preliminary data.</text>
</comment>
<proteinExistence type="predicted"/>